<evidence type="ECO:0000256" key="10">
    <source>
        <dbReference type="ARBA" id="ARBA00023004"/>
    </source>
</evidence>
<keyword evidence="8 15" id="KW-0256">Endoplasmic reticulum</keyword>
<dbReference type="PROSITE" id="PS50191">
    <property type="entry name" value="CRAL_TRIO"/>
    <property type="match status" value="1"/>
</dbReference>
<keyword evidence="10" id="KW-0408">Iron</keyword>
<sequence>MSDVEVKPHDAAPADTPSEPKATGDAHPSQTSVTPTAQVNQVNQEATTATSAANPPPNETTPIAQLWSLAQAAGHPEIWGVTLADPENHIPTRIILQKYLNANDGDLARAKDQLSKTLEWRAKIKPLDLVKKVFSKPKFEALGYVTTYVEEGSSEPEGKEVFTWNIYGGVKSIDETFGKLEEFIEWRVALMEIALQELALSSATKPITADYDPYKIFQVHDYKSISFLRQSPQVKSASSETIKVFAQNYPELLKEKFFVNVPAIMGFVYTFMKMFVAPKTIKKFHPMANGMNLAREFGESKVSNLGERLPANYGGKGAELAEQGKGPLLE</sequence>
<dbReference type="GeneID" id="89937817"/>
<dbReference type="InterPro" id="IPR042938">
    <property type="entry name" value="Sfh5"/>
</dbReference>
<keyword evidence="6" id="KW-0349">Heme</keyword>
<dbReference type="GO" id="GO:0008526">
    <property type="term" value="F:phosphatidylinositol transfer activity"/>
    <property type="evidence" value="ECO:0007669"/>
    <property type="project" value="UniProtKB-UniRule"/>
</dbReference>
<evidence type="ECO:0000256" key="11">
    <source>
        <dbReference type="ARBA" id="ARBA00023055"/>
    </source>
</evidence>
<evidence type="ECO:0000256" key="7">
    <source>
        <dbReference type="ARBA" id="ARBA00022723"/>
    </source>
</evidence>
<keyword evidence="7" id="KW-0479">Metal-binding</keyword>
<evidence type="ECO:0000256" key="8">
    <source>
        <dbReference type="ARBA" id="ARBA00022824"/>
    </source>
</evidence>
<evidence type="ECO:0000256" key="6">
    <source>
        <dbReference type="ARBA" id="ARBA00022617"/>
    </source>
</evidence>
<accession>A0AAN6YQL7</accession>
<gene>
    <name evidence="18" type="ORF">N656DRAFT_769304</name>
</gene>
<comment type="subcellular location">
    <subcellularLocation>
        <location evidence="15">Cytoplasm</location>
    </subcellularLocation>
    <subcellularLocation>
        <location evidence="2 15">Endoplasmic reticulum membrane</location>
        <topology evidence="2 15">Peripheral membrane protein</topology>
    </subcellularLocation>
    <subcellularLocation>
        <location evidence="15">Microsome membrane</location>
        <topology evidence="15">Peripheral membrane protein</topology>
    </subcellularLocation>
</comment>
<proteinExistence type="inferred from homology"/>
<evidence type="ECO:0000256" key="12">
    <source>
        <dbReference type="ARBA" id="ARBA00023136"/>
    </source>
</evidence>
<dbReference type="InterPro" id="IPR001251">
    <property type="entry name" value="CRAL-TRIO_dom"/>
</dbReference>
<dbReference type="GO" id="GO:0005789">
    <property type="term" value="C:endoplasmic reticulum membrane"/>
    <property type="evidence" value="ECO:0007669"/>
    <property type="project" value="UniProtKB-SubCell"/>
</dbReference>
<dbReference type="CDD" id="cd00170">
    <property type="entry name" value="SEC14"/>
    <property type="match status" value="1"/>
</dbReference>
<dbReference type="GO" id="GO:0032541">
    <property type="term" value="C:cortical endoplasmic reticulum"/>
    <property type="evidence" value="ECO:0007669"/>
    <property type="project" value="TreeGrafter"/>
</dbReference>
<comment type="function">
    <text evidence="14">Non-classical phosphatidylinositol (PtdIns) transfer protein (PITP), which exhibits PtdIns-binding/transfer activity in the absence of detectable PtdCho-binding/transfer activity. Regulates PtdIns(4,5)P2 homeostasis at the plasma membrane. Heme-binding protein that may play a role in organic oxidant-induced stress responses.</text>
</comment>
<comment type="similarity">
    <text evidence="3 15">Belongs to the SFH5 family.</text>
</comment>
<evidence type="ECO:0000256" key="4">
    <source>
        <dbReference type="ARBA" id="ARBA00022448"/>
    </source>
</evidence>
<keyword evidence="9 15" id="KW-0492">Microsome</keyword>
<evidence type="ECO:0000313" key="18">
    <source>
        <dbReference type="EMBL" id="KAK4111681.1"/>
    </source>
</evidence>
<evidence type="ECO:0000256" key="15">
    <source>
        <dbReference type="RuleBase" id="RU367059"/>
    </source>
</evidence>
<keyword evidence="19" id="KW-1185">Reference proteome</keyword>
<evidence type="ECO:0000256" key="3">
    <source>
        <dbReference type="ARBA" id="ARBA00006667"/>
    </source>
</evidence>
<dbReference type="SUPFAM" id="SSF52087">
    <property type="entry name" value="CRAL/TRIO domain"/>
    <property type="match status" value="1"/>
</dbReference>
<dbReference type="GO" id="GO:0005829">
    <property type="term" value="C:cytosol"/>
    <property type="evidence" value="ECO:0007669"/>
    <property type="project" value="TreeGrafter"/>
</dbReference>
<keyword evidence="4 15" id="KW-0813">Transport</keyword>
<dbReference type="PANTHER" id="PTHR47669">
    <property type="entry name" value="PHOSPHATIDYLINOSITOL TRANSFER PROTEIN SFH5"/>
    <property type="match status" value="1"/>
</dbReference>
<dbReference type="InterPro" id="IPR036865">
    <property type="entry name" value="CRAL-TRIO_dom_sf"/>
</dbReference>
<dbReference type="SUPFAM" id="SSF46938">
    <property type="entry name" value="CRAL/TRIO N-terminal domain"/>
    <property type="match status" value="1"/>
</dbReference>
<dbReference type="EMBL" id="MU853345">
    <property type="protein sequence ID" value="KAK4111681.1"/>
    <property type="molecule type" value="Genomic_DNA"/>
</dbReference>
<dbReference type="Proteomes" id="UP001302812">
    <property type="component" value="Unassembled WGS sequence"/>
</dbReference>
<evidence type="ECO:0000256" key="2">
    <source>
        <dbReference type="ARBA" id="ARBA00004406"/>
    </source>
</evidence>
<dbReference type="InterPro" id="IPR036273">
    <property type="entry name" value="CRAL/TRIO_N_dom_sf"/>
</dbReference>
<dbReference type="PANTHER" id="PTHR47669:SF1">
    <property type="entry name" value="PHOSPHATIDYLINOSITOL TRANSFER PROTEIN SFH5"/>
    <property type="match status" value="1"/>
</dbReference>
<evidence type="ECO:0000256" key="14">
    <source>
        <dbReference type="ARBA" id="ARBA00024180"/>
    </source>
</evidence>
<comment type="cofactor">
    <cofactor evidence="1">
        <name>heme b</name>
        <dbReference type="ChEBI" id="CHEBI:60344"/>
    </cofactor>
</comment>
<feature type="region of interest" description="Disordered" evidence="16">
    <location>
        <begin position="42"/>
        <end position="61"/>
    </location>
</feature>
<dbReference type="Pfam" id="PF00650">
    <property type="entry name" value="CRAL_TRIO"/>
    <property type="match status" value="1"/>
</dbReference>
<feature type="compositionally biased region" description="Basic and acidic residues" evidence="16">
    <location>
        <begin position="1"/>
        <end position="12"/>
    </location>
</feature>
<organism evidence="18 19">
    <name type="scientific">Canariomyces notabilis</name>
    <dbReference type="NCBI Taxonomy" id="2074819"/>
    <lineage>
        <taxon>Eukaryota</taxon>
        <taxon>Fungi</taxon>
        <taxon>Dikarya</taxon>
        <taxon>Ascomycota</taxon>
        <taxon>Pezizomycotina</taxon>
        <taxon>Sordariomycetes</taxon>
        <taxon>Sordariomycetidae</taxon>
        <taxon>Sordariales</taxon>
        <taxon>Chaetomiaceae</taxon>
        <taxon>Canariomyces</taxon>
    </lineage>
</organism>
<keyword evidence="12 15" id="KW-0472">Membrane</keyword>
<comment type="caution">
    <text evidence="18">The sequence shown here is derived from an EMBL/GenBank/DDBJ whole genome shotgun (WGS) entry which is preliminary data.</text>
</comment>
<evidence type="ECO:0000256" key="5">
    <source>
        <dbReference type="ARBA" id="ARBA00022490"/>
    </source>
</evidence>
<feature type="domain" description="CRAL-TRIO" evidence="17">
    <location>
        <begin position="181"/>
        <end position="321"/>
    </location>
</feature>
<name>A0AAN6YQL7_9PEZI</name>
<evidence type="ECO:0000313" key="19">
    <source>
        <dbReference type="Proteomes" id="UP001302812"/>
    </source>
</evidence>
<keyword evidence="11 15" id="KW-0445">Lipid transport</keyword>
<evidence type="ECO:0000256" key="9">
    <source>
        <dbReference type="ARBA" id="ARBA00022848"/>
    </source>
</evidence>
<evidence type="ECO:0000259" key="17">
    <source>
        <dbReference type="PROSITE" id="PS50191"/>
    </source>
</evidence>
<dbReference type="GO" id="GO:0017157">
    <property type="term" value="P:regulation of exocytosis"/>
    <property type="evidence" value="ECO:0007669"/>
    <property type="project" value="TreeGrafter"/>
</dbReference>
<evidence type="ECO:0000256" key="16">
    <source>
        <dbReference type="SAM" id="MobiDB-lite"/>
    </source>
</evidence>
<dbReference type="GO" id="GO:0046872">
    <property type="term" value="F:metal ion binding"/>
    <property type="evidence" value="ECO:0007669"/>
    <property type="project" value="UniProtKB-KW"/>
</dbReference>
<reference evidence="18" key="1">
    <citation type="journal article" date="2023" name="Mol. Phylogenet. Evol.">
        <title>Genome-scale phylogeny and comparative genomics of the fungal order Sordariales.</title>
        <authorList>
            <person name="Hensen N."/>
            <person name="Bonometti L."/>
            <person name="Westerberg I."/>
            <person name="Brannstrom I.O."/>
            <person name="Guillou S."/>
            <person name="Cros-Aarteil S."/>
            <person name="Calhoun S."/>
            <person name="Haridas S."/>
            <person name="Kuo A."/>
            <person name="Mondo S."/>
            <person name="Pangilinan J."/>
            <person name="Riley R."/>
            <person name="LaButti K."/>
            <person name="Andreopoulos B."/>
            <person name="Lipzen A."/>
            <person name="Chen C."/>
            <person name="Yan M."/>
            <person name="Daum C."/>
            <person name="Ng V."/>
            <person name="Clum A."/>
            <person name="Steindorff A."/>
            <person name="Ohm R.A."/>
            <person name="Martin F."/>
            <person name="Silar P."/>
            <person name="Natvig D.O."/>
            <person name="Lalanne C."/>
            <person name="Gautier V."/>
            <person name="Ament-Velasquez S.L."/>
            <person name="Kruys A."/>
            <person name="Hutchinson M.I."/>
            <person name="Powell A.J."/>
            <person name="Barry K."/>
            <person name="Miller A.N."/>
            <person name="Grigoriev I.V."/>
            <person name="Debuchy R."/>
            <person name="Gladieux P."/>
            <person name="Hiltunen Thoren M."/>
            <person name="Johannesson H."/>
        </authorList>
    </citation>
    <scope>NUCLEOTIDE SEQUENCE</scope>
    <source>
        <strain evidence="18">CBS 508.74</strain>
    </source>
</reference>
<dbReference type="GO" id="GO:0005886">
    <property type="term" value="C:plasma membrane"/>
    <property type="evidence" value="ECO:0007669"/>
    <property type="project" value="TreeGrafter"/>
</dbReference>
<comment type="catalytic activity">
    <reaction evidence="13">
        <text>a 1,2-diacyl-sn-glycero-3-phospho-(1D-myo-inositol)(in) = a 1,2-diacyl-sn-glycero-3-phospho-(1D-myo-inositol)(out)</text>
        <dbReference type="Rhea" id="RHEA:38691"/>
        <dbReference type="ChEBI" id="CHEBI:57880"/>
    </reaction>
    <physiologicalReaction direction="left-to-right" evidence="13">
        <dbReference type="Rhea" id="RHEA:38692"/>
    </physiologicalReaction>
</comment>
<dbReference type="Gene3D" id="3.40.525.10">
    <property type="entry name" value="CRAL-TRIO lipid binding domain"/>
    <property type="match status" value="1"/>
</dbReference>
<dbReference type="RefSeq" id="XP_064669251.1">
    <property type="nucleotide sequence ID" value="XM_064813692.1"/>
</dbReference>
<protein>
    <recommendedName>
        <fullName evidence="15">Phosphatidylinositol transfer protein SFH5</fullName>
        <shortName evidence="15">PITP SFH5</shortName>
    </recommendedName>
</protein>
<reference evidence="18" key="2">
    <citation type="submission" date="2023-05" db="EMBL/GenBank/DDBJ databases">
        <authorList>
            <consortium name="Lawrence Berkeley National Laboratory"/>
            <person name="Steindorff A."/>
            <person name="Hensen N."/>
            <person name="Bonometti L."/>
            <person name="Westerberg I."/>
            <person name="Brannstrom I.O."/>
            <person name="Guillou S."/>
            <person name="Cros-Aarteil S."/>
            <person name="Calhoun S."/>
            <person name="Haridas S."/>
            <person name="Kuo A."/>
            <person name="Mondo S."/>
            <person name="Pangilinan J."/>
            <person name="Riley R."/>
            <person name="Labutti K."/>
            <person name="Andreopoulos B."/>
            <person name="Lipzen A."/>
            <person name="Chen C."/>
            <person name="Yanf M."/>
            <person name="Daum C."/>
            <person name="Ng V."/>
            <person name="Clum A."/>
            <person name="Ohm R."/>
            <person name="Martin F."/>
            <person name="Silar P."/>
            <person name="Natvig D."/>
            <person name="Lalanne C."/>
            <person name="Gautier V."/>
            <person name="Ament-Velasquez S.L."/>
            <person name="Kruys A."/>
            <person name="Hutchinson M.I."/>
            <person name="Powell A.J."/>
            <person name="Barry K."/>
            <person name="Miller A.N."/>
            <person name="Grigoriev I.V."/>
            <person name="Debuchy R."/>
            <person name="Gladieux P."/>
            <person name="Thoren M.H."/>
            <person name="Johannesson H."/>
        </authorList>
    </citation>
    <scope>NUCLEOTIDE SEQUENCE</scope>
    <source>
        <strain evidence="18">CBS 508.74</strain>
    </source>
</reference>
<feature type="region of interest" description="Disordered" evidence="16">
    <location>
        <begin position="1"/>
        <end position="36"/>
    </location>
</feature>
<dbReference type="GO" id="GO:0043001">
    <property type="term" value="P:Golgi to plasma membrane protein transport"/>
    <property type="evidence" value="ECO:0007669"/>
    <property type="project" value="TreeGrafter"/>
</dbReference>
<evidence type="ECO:0000256" key="1">
    <source>
        <dbReference type="ARBA" id="ARBA00001970"/>
    </source>
</evidence>
<keyword evidence="5 15" id="KW-0963">Cytoplasm</keyword>
<dbReference type="AlphaFoldDB" id="A0AAN6YQL7"/>
<evidence type="ECO:0000256" key="13">
    <source>
        <dbReference type="ARBA" id="ARBA00024146"/>
    </source>
</evidence>